<feature type="region of interest" description="Disordered" evidence="1">
    <location>
        <begin position="1"/>
        <end position="22"/>
    </location>
</feature>
<dbReference type="AlphaFoldDB" id="A0A6A6XBD1"/>
<organism evidence="2 3">
    <name type="scientific">Melanomma pulvis-pyrius CBS 109.77</name>
    <dbReference type="NCBI Taxonomy" id="1314802"/>
    <lineage>
        <taxon>Eukaryota</taxon>
        <taxon>Fungi</taxon>
        <taxon>Dikarya</taxon>
        <taxon>Ascomycota</taxon>
        <taxon>Pezizomycotina</taxon>
        <taxon>Dothideomycetes</taxon>
        <taxon>Pleosporomycetidae</taxon>
        <taxon>Pleosporales</taxon>
        <taxon>Melanommataceae</taxon>
        <taxon>Melanomma</taxon>
    </lineage>
</organism>
<protein>
    <submittedName>
        <fullName evidence="2">Uncharacterized protein</fullName>
    </submittedName>
</protein>
<dbReference type="Proteomes" id="UP000799757">
    <property type="component" value="Unassembled WGS sequence"/>
</dbReference>
<feature type="compositionally biased region" description="Basic and acidic residues" evidence="1">
    <location>
        <begin position="13"/>
        <end position="22"/>
    </location>
</feature>
<name>A0A6A6XBD1_9PLEO</name>
<evidence type="ECO:0000313" key="2">
    <source>
        <dbReference type="EMBL" id="KAF2793698.1"/>
    </source>
</evidence>
<feature type="compositionally biased region" description="Low complexity" evidence="1">
    <location>
        <begin position="296"/>
        <end position="314"/>
    </location>
</feature>
<reference evidence="2" key="1">
    <citation type="journal article" date="2020" name="Stud. Mycol.">
        <title>101 Dothideomycetes genomes: a test case for predicting lifestyles and emergence of pathogens.</title>
        <authorList>
            <person name="Haridas S."/>
            <person name="Albert R."/>
            <person name="Binder M."/>
            <person name="Bloem J."/>
            <person name="Labutti K."/>
            <person name="Salamov A."/>
            <person name="Andreopoulos B."/>
            <person name="Baker S."/>
            <person name="Barry K."/>
            <person name="Bills G."/>
            <person name="Bluhm B."/>
            <person name="Cannon C."/>
            <person name="Castanera R."/>
            <person name="Culley D."/>
            <person name="Daum C."/>
            <person name="Ezra D."/>
            <person name="Gonzalez J."/>
            <person name="Henrissat B."/>
            <person name="Kuo A."/>
            <person name="Liang C."/>
            <person name="Lipzen A."/>
            <person name="Lutzoni F."/>
            <person name="Magnuson J."/>
            <person name="Mondo S."/>
            <person name="Nolan M."/>
            <person name="Ohm R."/>
            <person name="Pangilinan J."/>
            <person name="Park H.-J."/>
            <person name="Ramirez L."/>
            <person name="Alfaro M."/>
            <person name="Sun H."/>
            <person name="Tritt A."/>
            <person name="Yoshinaga Y."/>
            <person name="Zwiers L.-H."/>
            <person name="Turgeon B."/>
            <person name="Goodwin S."/>
            <person name="Spatafora J."/>
            <person name="Crous P."/>
            <person name="Grigoriev I."/>
        </authorList>
    </citation>
    <scope>NUCLEOTIDE SEQUENCE</scope>
    <source>
        <strain evidence="2">CBS 109.77</strain>
    </source>
</reference>
<feature type="compositionally biased region" description="Polar residues" evidence="1">
    <location>
        <begin position="507"/>
        <end position="516"/>
    </location>
</feature>
<feature type="compositionally biased region" description="Low complexity" evidence="1">
    <location>
        <begin position="387"/>
        <end position="400"/>
    </location>
</feature>
<feature type="compositionally biased region" description="Polar residues" evidence="1">
    <location>
        <begin position="374"/>
        <end position="386"/>
    </location>
</feature>
<dbReference type="OrthoDB" id="5389734at2759"/>
<dbReference type="EMBL" id="MU001918">
    <property type="protein sequence ID" value="KAF2793698.1"/>
    <property type="molecule type" value="Genomic_DNA"/>
</dbReference>
<sequence length="604" mass="67385">MVPFRRLSQKSRRSAEEHHASNPLEWKAERDQYIMTFPIHPLPSMQAPFEESMLDATGETGFVPFPNPNKNIDTRQKLLCRDFDAAELTWNFTYNCHWRNHPKGKFHPLAKTITQIVFGVHLLHQHLEKSVADVADILLKHVNELDSFLQRANEDIEGSLKDMLFRRKCLKVPMEHVNEFDRLLDDRMYRAQLLDGNITIERTINRMSAMLNDYMIDMSTFRDANHDLDMYLANIGDAWVDANDDVGRIYSAMCGNTGGWAQFLQSLVTKAEKLGVVLVQVSSYCNEIEKRCGAASRRSMIASRSSSRNSSNSREATRAFRNFADNKPLPKVPNERPPFMPSSSPGSDTGVDASIPQKRPSNRPAPAGEIREVPNSSSNESLNQRNDTAQSAAADSSQTSRPDVVVPQLIVSHQSEYYQDHPSSGHDQRQEEVSRDDSDRTTLRPSHGQRPEHSSQSDRDTNDTNVPRSALRGITGDASPPLTGKDSAYSSVSGGSFASPIAGVQPRSASSQSSHPRAQFGLFPSSAPSTPMHSMSGRHGAMSPALVSPRPTEQGDYHPMHQRSQSSLDSHTPTSRRLLKKSSLSSLKRLFSKRKHGSVETITE</sequence>
<feature type="compositionally biased region" description="Basic and acidic residues" evidence="1">
    <location>
        <begin position="423"/>
        <end position="442"/>
    </location>
</feature>
<keyword evidence="3" id="KW-1185">Reference proteome</keyword>
<gene>
    <name evidence="2" type="ORF">K505DRAFT_37376</name>
</gene>
<feature type="compositionally biased region" description="Polar residues" evidence="1">
    <location>
        <begin position="562"/>
        <end position="573"/>
    </location>
</feature>
<feature type="region of interest" description="Disordered" evidence="1">
    <location>
        <begin position="296"/>
        <end position="583"/>
    </location>
</feature>
<feature type="compositionally biased region" description="Basic and acidic residues" evidence="1">
    <location>
        <begin position="449"/>
        <end position="462"/>
    </location>
</feature>
<proteinExistence type="predicted"/>
<evidence type="ECO:0000256" key="1">
    <source>
        <dbReference type="SAM" id="MobiDB-lite"/>
    </source>
</evidence>
<evidence type="ECO:0000313" key="3">
    <source>
        <dbReference type="Proteomes" id="UP000799757"/>
    </source>
</evidence>
<accession>A0A6A6XBD1</accession>